<feature type="signal peptide" evidence="2">
    <location>
        <begin position="1"/>
        <end position="27"/>
    </location>
</feature>
<feature type="transmembrane region" description="Helical" evidence="1">
    <location>
        <begin position="210"/>
        <end position="231"/>
    </location>
</feature>
<sequence>MTRARPAVRAALAVLITVLLASCGSSAPKTSAAKLFQEYTKSTEVKNDKFPSDGGSSADRLSNFAAYYTPEQLQYALLAATACVSDTDADTDADTGSIVDPEADCSPDASVREAARDFAGASGELFQRSVLVKHEDGSLELVTLYVARASDRSTALIDPGGAAYTGGLEDFRRHNDLFSPKDLILTPEGIDSVPGEGKVVAVSGHTPLNWTPWAIGGAAVVVLSAAGFIAARRFAPQRRIRTRSPAQPAIDAPPE</sequence>
<keyword evidence="1" id="KW-0472">Membrane</keyword>
<accession>A0A6G4V7N0</accession>
<dbReference type="EMBL" id="JAAKZY010000065">
    <property type="protein sequence ID" value="NGO10069.1"/>
    <property type="molecule type" value="Genomic_DNA"/>
</dbReference>
<keyword evidence="4" id="KW-1185">Reference proteome</keyword>
<evidence type="ECO:0000256" key="1">
    <source>
        <dbReference type="SAM" id="Phobius"/>
    </source>
</evidence>
<evidence type="ECO:0000313" key="4">
    <source>
        <dbReference type="Proteomes" id="UP000472335"/>
    </source>
</evidence>
<comment type="caution">
    <text evidence="3">The sequence shown here is derived from an EMBL/GenBank/DDBJ whole genome shotgun (WGS) entry which is preliminary data.</text>
</comment>
<organism evidence="3 4">
    <name type="scientific">Streptomyces scabichelini</name>
    <dbReference type="NCBI Taxonomy" id="2711217"/>
    <lineage>
        <taxon>Bacteria</taxon>
        <taxon>Bacillati</taxon>
        <taxon>Actinomycetota</taxon>
        <taxon>Actinomycetes</taxon>
        <taxon>Kitasatosporales</taxon>
        <taxon>Streptomycetaceae</taxon>
        <taxon>Streptomyces</taxon>
    </lineage>
</organism>
<keyword evidence="1" id="KW-1133">Transmembrane helix</keyword>
<dbReference type="RefSeq" id="WP_165261656.1">
    <property type="nucleotide sequence ID" value="NZ_JAAKZY010000065.1"/>
</dbReference>
<dbReference type="AlphaFoldDB" id="A0A6G4V7N0"/>
<proteinExistence type="predicted"/>
<evidence type="ECO:0000256" key="2">
    <source>
        <dbReference type="SAM" id="SignalP"/>
    </source>
</evidence>
<feature type="chain" id="PRO_5038885233" description="DUF3153 domain-containing protein" evidence="2">
    <location>
        <begin position="28"/>
        <end position="255"/>
    </location>
</feature>
<dbReference type="PROSITE" id="PS51257">
    <property type="entry name" value="PROKAR_LIPOPROTEIN"/>
    <property type="match status" value="1"/>
</dbReference>
<dbReference type="Proteomes" id="UP000472335">
    <property type="component" value="Unassembled WGS sequence"/>
</dbReference>
<name>A0A6G4V7N0_9ACTN</name>
<keyword evidence="1" id="KW-0812">Transmembrane</keyword>
<keyword evidence="2" id="KW-0732">Signal</keyword>
<evidence type="ECO:0000313" key="3">
    <source>
        <dbReference type="EMBL" id="NGO10069.1"/>
    </source>
</evidence>
<gene>
    <name evidence="3" type="ORF">G5C60_21360</name>
</gene>
<reference evidence="3 4" key="1">
    <citation type="submission" date="2020-02" db="EMBL/GenBank/DDBJ databases">
        <title>Whole-genome analyses of novel actinobacteria.</title>
        <authorList>
            <person name="Sahin N."/>
            <person name="Gencbay T."/>
        </authorList>
    </citation>
    <scope>NUCLEOTIDE SEQUENCE [LARGE SCALE GENOMIC DNA]</scope>
    <source>
        <strain evidence="3 4">HC44</strain>
    </source>
</reference>
<protein>
    <recommendedName>
        <fullName evidence="5">DUF3153 domain-containing protein</fullName>
    </recommendedName>
</protein>
<evidence type="ECO:0008006" key="5">
    <source>
        <dbReference type="Google" id="ProtNLM"/>
    </source>
</evidence>